<reference evidence="2" key="2">
    <citation type="submission" date="2021-09" db="EMBL/GenBank/DDBJ databases">
        <authorList>
            <person name="Jia N."/>
            <person name="Wang J."/>
            <person name="Shi W."/>
            <person name="Du L."/>
            <person name="Sun Y."/>
            <person name="Zhan W."/>
            <person name="Jiang J."/>
            <person name="Wang Q."/>
            <person name="Zhang B."/>
            <person name="Ji P."/>
            <person name="Sakyi L.B."/>
            <person name="Cui X."/>
            <person name="Yuan T."/>
            <person name="Jiang B."/>
            <person name="Yang W."/>
            <person name="Lam T.T.-Y."/>
            <person name="Chang Q."/>
            <person name="Ding S."/>
            <person name="Wang X."/>
            <person name="Zhu J."/>
            <person name="Ruan X."/>
            <person name="Zhao L."/>
            <person name="Wei J."/>
            <person name="Que T."/>
            <person name="Du C."/>
            <person name="Cheng J."/>
            <person name="Dai P."/>
            <person name="Han X."/>
            <person name="Huang E."/>
            <person name="Gao Y."/>
            <person name="Liu J."/>
            <person name="Shao H."/>
            <person name="Ye R."/>
            <person name="Li L."/>
            <person name="Wei W."/>
            <person name="Wang X."/>
            <person name="Wang C."/>
            <person name="Huo Q."/>
            <person name="Li W."/>
            <person name="Guo W."/>
            <person name="Chen H."/>
            <person name="Chen S."/>
            <person name="Zhou L."/>
            <person name="Zhou L."/>
            <person name="Ni X."/>
            <person name="Tian J."/>
            <person name="Zhou Y."/>
            <person name="Sheng Y."/>
            <person name="Liu T."/>
            <person name="Pan Y."/>
            <person name="Xia L."/>
            <person name="Li J."/>
            <person name="Zhao F."/>
            <person name="Cao W."/>
        </authorList>
    </citation>
    <scope>NUCLEOTIDE SEQUENCE</scope>
    <source>
        <strain evidence="2">Rsan-2018</strain>
        <tissue evidence="2">Larvae</tissue>
    </source>
</reference>
<accession>A0A9D4SR08</accession>
<keyword evidence="3" id="KW-1185">Reference proteome</keyword>
<evidence type="ECO:0000313" key="3">
    <source>
        <dbReference type="Proteomes" id="UP000821837"/>
    </source>
</evidence>
<sequence>MLPRKRYNEHLRDISVDVPMRSKYRLKQSCHRSDLAAPPLAGGSFPDDLSSGSADTFSQHEQSQHTDDEDVDEPNRRIAGDVDSASDDSITFGAAADTSSVSYVSSASLSDEDDGSTDVPTSQAAPALTYGVTTVIVAPDRMED</sequence>
<evidence type="ECO:0000256" key="1">
    <source>
        <dbReference type="SAM" id="MobiDB-lite"/>
    </source>
</evidence>
<name>A0A9D4SR08_RHISA</name>
<gene>
    <name evidence="2" type="ORF">HPB52_014167</name>
</gene>
<dbReference type="EMBL" id="JABSTV010001253">
    <property type="protein sequence ID" value="KAH7943990.1"/>
    <property type="molecule type" value="Genomic_DNA"/>
</dbReference>
<feature type="compositionally biased region" description="Polar residues" evidence="1">
    <location>
        <begin position="50"/>
        <end position="61"/>
    </location>
</feature>
<dbReference type="AlphaFoldDB" id="A0A9D4SR08"/>
<organism evidence="2 3">
    <name type="scientific">Rhipicephalus sanguineus</name>
    <name type="common">Brown dog tick</name>
    <name type="synonym">Ixodes sanguineus</name>
    <dbReference type="NCBI Taxonomy" id="34632"/>
    <lineage>
        <taxon>Eukaryota</taxon>
        <taxon>Metazoa</taxon>
        <taxon>Ecdysozoa</taxon>
        <taxon>Arthropoda</taxon>
        <taxon>Chelicerata</taxon>
        <taxon>Arachnida</taxon>
        <taxon>Acari</taxon>
        <taxon>Parasitiformes</taxon>
        <taxon>Ixodida</taxon>
        <taxon>Ixodoidea</taxon>
        <taxon>Ixodidae</taxon>
        <taxon>Rhipicephalinae</taxon>
        <taxon>Rhipicephalus</taxon>
        <taxon>Rhipicephalus</taxon>
    </lineage>
</organism>
<protein>
    <submittedName>
        <fullName evidence="2">Uncharacterized protein</fullName>
    </submittedName>
</protein>
<dbReference type="Proteomes" id="UP000821837">
    <property type="component" value="Unassembled WGS sequence"/>
</dbReference>
<proteinExistence type="predicted"/>
<reference evidence="2" key="1">
    <citation type="journal article" date="2020" name="Cell">
        <title>Large-Scale Comparative Analyses of Tick Genomes Elucidate Their Genetic Diversity and Vector Capacities.</title>
        <authorList>
            <consortium name="Tick Genome and Microbiome Consortium (TIGMIC)"/>
            <person name="Jia N."/>
            <person name="Wang J."/>
            <person name="Shi W."/>
            <person name="Du L."/>
            <person name="Sun Y."/>
            <person name="Zhan W."/>
            <person name="Jiang J.F."/>
            <person name="Wang Q."/>
            <person name="Zhang B."/>
            <person name="Ji P."/>
            <person name="Bell-Sakyi L."/>
            <person name="Cui X.M."/>
            <person name="Yuan T.T."/>
            <person name="Jiang B.G."/>
            <person name="Yang W.F."/>
            <person name="Lam T.T."/>
            <person name="Chang Q.C."/>
            <person name="Ding S.J."/>
            <person name="Wang X.J."/>
            <person name="Zhu J.G."/>
            <person name="Ruan X.D."/>
            <person name="Zhao L."/>
            <person name="Wei J.T."/>
            <person name="Ye R.Z."/>
            <person name="Que T.C."/>
            <person name="Du C.H."/>
            <person name="Zhou Y.H."/>
            <person name="Cheng J.X."/>
            <person name="Dai P.F."/>
            <person name="Guo W.B."/>
            <person name="Han X.H."/>
            <person name="Huang E.J."/>
            <person name="Li L.F."/>
            <person name="Wei W."/>
            <person name="Gao Y.C."/>
            <person name="Liu J.Z."/>
            <person name="Shao H.Z."/>
            <person name="Wang X."/>
            <person name="Wang C.C."/>
            <person name="Yang T.C."/>
            <person name="Huo Q.B."/>
            <person name="Li W."/>
            <person name="Chen H.Y."/>
            <person name="Chen S.E."/>
            <person name="Zhou L.G."/>
            <person name="Ni X.B."/>
            <person name="Tian J.H."/>
            <person name="Sheng Y."/>
            <person name="Liu T."/>
            <person name="Pan Y.S."/>
            <person name="Xia L.Y."/>
            <person name="Li J."/>
            <person name="Zhao F."/>
            <person name="Cao W.C."/>
        </authorList>
    </citation>
    <scope>NUCLEOTIDE SEQUENCE</scope>
    <source>
        <strain evidence="2">Rsan-2018</strain>
    </source>
</reference>
<evidence type="ECO:0000313" key="2">
    <source>
        <dbReference type="EMBL" id="KAH7943990.1"/>
    </source>
</evidence>
<feature type="region of interest" description="Disordered" evidence="1">
    <location>
        <begin position="29"/>
        <end position="89"/>
    </location>
</feature>
<comment type="caution">
    <text evidence="2">The sequence shown here is derived from an EMBL/GenBank/DDBJ whole genome shotgun (WGS) entry which is preliminary data.</text>
</comment>